<dbReference type="Proteomes" id="UP001638806">
    <property type="component" value="Unassembled WGS sequence"/>
</dbReference>
<evidence type="ECO:0000313" key="2">
    <source>
        <dbReference type="Proteomes" id="UP001638806"/>
    </source>
</evidence>
<proteinExistence type="predicted"/>
<reference evidence="1" key="1">
    <citation type="submission" date="2024-12" db="EMBL/GenBank/DDBJ databases">
        <title>Comparative genomics and development of molecular markers within Purpureocillium lilacinum and among Purpureocillium species.</title>
        <authorList>
            <person name="Yeh Z.-Y."/>
            <person name="Ni N.-T."/>
            <person name="Lo P.-H."/>
            <person name="Mushyakhwo K."/>
            <person name="Lin C.-F."/>
            <person name="Nai Y.-S."/>
        </authorList>
    </citation>
    <scope>NUCLEOTIDE SEQUENCE</scope>
    <source>
        <strain evidence="1">NCHU-NPUST-175</strain>
    </source>
</reference>
<name>A0ACC4DNB5_PURLI</name>
<accession>A0ACC4DNB5</accession>
<organism evidence="1 2">
    <name type="scientific">Purpureocillium lilacinum</name>
    <name type="common">Paecilomyces lilacinus</name>
    <dbReference type="NCBI Taxonomy" id="33203"/>
    <lineage>
        <taxon>Eukaryota</taxon>
        <taxon>Fungi</taxon>
        <taxon>Dikarya</taxon>
        <taxon>Ascomycota</taxon>
        <taxon>Pezizomycotina</taxon>
        <taxon>Sordariomycetes</taxon>
        <taxon>Hypocreomycetidae</taxon>
        <taxon>Hypocreales</taxon>
        <taxon>Ophiocordycipitaceae</taxon>
        <taxon>Purpureocillium</taxon>
    </lineage>
</organism>
<gene>
    <name evidence="1" type="ORF">ACCO45_008334</name>
</gene>
<protein>
    <submittedName>
        <fullName evidence="1">Uncharacterized protein</fullName>
    </submittedName>
</protein>
<sequence>MAPVAHDSVAPPPLGPVPAALGFLEAMLSPRGLIGVAATAGSVHGPRKTVAMVDARVPTTAIRGLVAADEVNLLVCSLIDRCGGNARVSSLGCPEARTCTSASPGGNLTIAGQTPLQVDGETLLARFSRDTRMGKEEAEHDADAPHPCHGLSQMLDSFGHGPAAPSPAPVLHIAKVAICL</sequence>
<comment type="caution">
    <text evidence="1">The sequence shown here is derived from an EMBL/GenBank/DDBJ whole genome shotgun (WGS) entry which is preliminary data.</text>
</comment>
<evidence type="ECO:0000313" key="1">
    <source>
        <dbReference type="EMBL" id="KAL3957756.1"/>
    </source>
</evidence>
<dbReference type="EMBL" id="JBGNUJ010000007">
    <property type="protein sequence ID" value="KAL3957756.1"/>
    <property type="molecule type" value="Genomic_DNA"/>
</dbReference>
<keyword evidence="2" id="KW-1185">Reference proteome</keyword>